<keyword evidence="15" id="KW-1133">Transmembrane helix</keyword>
<dbReference type="AlphaFoldDB" id="A0A1B6JPD5"/>
<dbReference type="PANTHER" id="PTHR24291:SF189">
    <property type="entry name" value="CYTOCHROME P450 4C3-RELATED"/>
    <property type="match status" value="1"/>
</dbReference>
<keyword evidence="8" id="KW-0492">Microsome</keyword>
<reference evidence="16" key="1">
    <citation type="submission" date="2015-11" db="EMBL/GenBank/DDBJ databases">
        <title>De novo transcriptome assembly of four potential Pierce s Disease insect vectors from Arizona vineyards.</title>
        <authorList>
            <person name="Tassone E.E."/>
        </authorList>
    </citation>
    <scope>NUCLEOTIDE SEQUENCE</scope>
</reference>
<keyword evidence="11 14" id="KW-0503">Monooxygenase</keyword>
<dbReference type="InterPro" id="IPR050196">
    <property type="entry name" value="Cytochrome_P450_Monoox"/>
</dbReference>
<sequence>MEWLTQILSALLLMITASYILKIFRSSVKFKNLLNKFPGPEPLPLIGSITDYMVPREQMATVFDKRFKEYGPVVRVWNPVCMDPDLFITKPEYLEVILTSTKHIKKSTAYDGLKPWLGTGLLTSTETAMGTCMNIQEDKEHEQYVSAVLELSEITMYREFRPWLYSDFVFYRTQYGKQYAKCLQILHGFTENVIQKRKLHTNKKPSAEENSEDTSTGVRRRLALLDLLLATCDSPHPLTDLEIREEVDTFMFEGHDTTAMAITWALYLLGTHPHIQERVVVELEEIFSTSQRSPSFEDLVAMKYLERVIKEALRLYPSVPFIARKIEEDLPLGDGYIIPAGTGVTLDIFHTHRDPTQFPDPYVFNPDNFLLERTRKRHPFAYIPFSAGPRNCVGQKFALIEEKTVLSAILRNFKIEAVEENVVMLQELTLKPVNGLLVKLTPRKH</sequence>
<keyword evidence="15" id="KW-0812">Transmembrane</keyword>
<evidence type="ECO:0000313" key="16">
    <source>
        <dbReference type="EMBL" id="JAT01122.1"/>
    </source>
</evidence>
<keyword evidence="6 13" id="KW-0479">Metal-binding</keyword>
<comment type="cofactor">
    <cofactor evidence="1 13">
        <name>heme</name>
        <dbReference type="ChEBI" id="CHEBI:30413"/>
    </cofactor>
</comment>
<keyword evidence="9 14" id="KW-0560">Oxidoreductase</keyword>
<dbReference type="InterPro" id="IPR001128">
    <property type="entry name" value="Cyt_P450"/>
</dbReference>
<dbReference type="InterPro" id="IPR017972">
    <property type="entry name" value="Cyt_P450_CS"/>
</dbReference>
<name>A0A1B6JPD5_9HEMI</name>
<evidence type="ECO:0000256" key="14">
    <source>
        <dbReference type="RuleBase" id="RU000461"/>
    </source>
</evidence>
<keyword evidence="7" id="KW-0256">Endoplasmic reticulum</keyword>
<dbReference type="Pfam" id="PF00067">
    <property type="entry name" value="p450"/>
    <property type="match status" value="1"/>
</dbReference>
<evidence type="ECO:0000256" key="11">
    <source>
        <dbReference type="ARBA" id="ARBA00023033"/>
    </source>
</evidence>
<dbReference type="Gene3D" id="1.10.630.10">
    <property type="entry name" value="Cytochrome P450"/>
    <property type="match status" value="2"/>
</dbReference>
<evidence type="ECO:0000256" key="12">
    <source>
        <dbReference type="ARBA" id="ARBA00023136"/>
    </source>
</evidence>
<keyword evidence="10 13" id="KW-0408">Iron</keyword>
<evidence type="ECO:0000256" key="15">
    <source>
        <dbReference type="SAM" id="Phobius"/>
    </source>
</evidence>
<evidence type="ECO:0000256" key="8">
    <source>
        <dbReference type="ARBA" id="ARBA00022848"/>
    </source>
</evidence>
<dbReference type="InterPro" id="IPR036396">
    <property type="entry name" value="Cyt_P450_sf"/>
</dbReference>
<dbReference type="PANTHER" id="PTHR24291">
    <property type="entry name" value="CYTOCHROME P450 FAMILY 4"/>
    <property type="match status" value="1"/>
</dbReference>
<dbReference type="PRINTS" id="PR00463">
    <property type="entry name" value="EP450I"/>
</dbReference>
<dbReference type="PRINTS" id="PR00385">
    <property type="entry name" value="P450"/>
</dbReference>
<evidence type="ECO:0000256" key="4">
    <source>
        <dbReference type="ARBA" id="ARBA00010617"/>
    </source>
</evidence>
<evidence type="ECO:0000256" key="1">
    <source>
        <dbReference type="ARBA" id="ARBA00001971"/>
    </source>
</evidence>
<gene>
    <name evidence="16" type="ORF">g.25994</name>
</gene>
<evidence type="ECO:0000256" key="3">
    <source>
        <dbReference type="ARBA" id="ARBA00004406"/>
    </source>
</evidence>
<dbReference type="GO" id="GO:0020037">
    <property type="term" value="F:heme binding"/>
    <property type="evidence" value="ECO:0007669"/>
    <property type="project" value="InterPro"/>
</dbReference>
<keyword evidence="5 13" id="KW-0349">Heme</keyword>
<dbReference type="EMBL" id="GECU01006585">
    <property type="protein sequence ID" value="JAT01122.1"/>
    <property type="molecule type" value="Transcribed_RNA"/>
</dbReference>
<dbReference type="SUPFAM" id="SSF48264">
    <property type="entry name" value="Cytochrome P450"/>
    <property type="match status" value="1"/>
</dbReference>
<feature type="transmembrane region" description="Helical" evidence="15">
    <location>
        <begin position="6"/>
        <end position="24"/>
    </location>
</feature>
<feature type="binding site" description="axial binding residue" evidence="13">
    <location>
        <position position="392"/>
    </location>
    <ligand>
        <name>heme</name>
        <dbReference type="ChEBI" id="CHEBI:30413"/>
    </ligand>
    <ligandPart>
        <name>Fe</name>
        <dbReference type="ChEBI" id="CHEBI:18248"/>
    </ligandPart>
</feature>
<dbReference type="GO" id="GO:0016705">
    <property type="term" value="F:oxidoreductase activity, acting on paired donors, with incorporation or reduction of molecular oxygen"/>
    <property type="evidence" value="ECO:0007669"/>
    <property type="project" value="InterPro"/>
</dbReference>
<accession>A0A1B6JPD5</accession>
<dbReference type="GO" id="GO:0005506">
    <property type="term" value="F:iron ion binding"/>
    <property type="evidence" value="ECO:0007669"/>
    <property type="project" value="InterPro"/>
</dbReference>
<keyword evidence="12 15" id="KW-0472">Membrane</keyword>
<dbReference type="InterPro" id="IPR002401">
    <property type="entry name" value="Cyt_P450_E_grp-I"/>
</dbReference>
<evidence type="ECO:0000256" key="2">
    <source>
        <dbReference type="ARBA" id="ARBA00004174"/>
    </source>
</evidence>
<evidence type="ECO:0000256" key="7">
    <source>
        <dbReference type="ARBA" id="ARBA00022824"/>
    </source>
</evidence>
<comment type="similarity">
    <text evidence="4 14">Belongs to the cytochrome P450 family.</text>
</comment>
<proteinExistence type="inferred from homology"/>
<protein>
    <recommendedName>
        <fullName evidence="17">Cytochrome P450</fullName>
    </recommendedName>
</protein>
<dbReference type="CDD" id="cd20628">
    <property type="entry name" value="CYP4"/>
    <property type="match status" value="1"/>
</dbReference>
<evidence type="ECO:0000256" key="6">
    <source>
        <dbReference type="ARBA" id="ARBA00022723"/>
    </source>
</evidence>
<dbReference type="GO" id="GO:0005789">
    <property type="term" value="C:endoplasmic reticulum membrane"/>
    <property type="evidence" value="ECO:0007669"/>
    <property type="project" value="UniProtKB-SubCell"/>
</dbReference>
<evidence type="ECO:0000256" key="5">
    <source>
        <dbReference type="ARBA" id="ARBA00022617"/>
    </source>
</evidence>
<evidence type="ECO:0000256" key="10">
    <source>
        <dbReference type="ARBA" id="ARBA00023004"/>
    </source>
</evidence>
<dbReference type="PROSITE" id="PS00086">
    <property type="entry name" value="CYTOCHROME_P450"/>
    <property type="match status" value="1"/>
</dbReference>
<evidence type="ECO:0000256" key="9">
    <source>
        <dbReference type="ARBA" id="ARBA00023002"/>
    </source>
</evidence>
<dbReference type="GO" id="GO:0004497">
    <property type="term" value="F:monooxygenase activity"/>
    <property type="evidence" value="ECO:0007669"/>
    <property type="project" value="UniProtKB-KW"/>
</dbReference>
<organism evidence="16">
    <name type="scientific">Homalodisca liturata</name>
    <dbReference type="NCBI Taxonomy" id="320908"/>
    <lineage>
        <taxon>Eukaryota</taxon>
        <taxon>Metazoa</taxon>
        <taxon>Ecdysozoa</taxon>
        <taxon>Arthropoda</taxon>
        <taxon>Hexapoda</taxon>
        <taxon>Insecta</taxon>
        <taxon>Pterygota</taxon>
        <taxon>Neoptera</taxon>
        <taxon>Paraneoptera</taxon>
        <taxon>Hemiptera</taxon>
        <taxon>Auchenorrhyncha</taxon>
        <taxon>Membracoidea</taxon>
        <taxon>Cicadellidae</taxon>
        <taxon>Cicadellinae</taxon>
        <taxon>Proconiini</taxon>
        <taxon>Homalodisca</taxon>
    </lineage>
</organism>
<evidence type="ECO:0008006" key="17">
    <source>
        <dbReference type="Google" id="ProtNLM"/>
    </source>
</evidence>
<comment type="subcellular location">
    <subcellularLocation>
        <location evidence="3">Endoplasmic reticulum membrane</location>
        <topology evidence="3">Peripheral membrane protein</topology>
    </subcellularLocation>
    <subcellularLocation>
        <location evidence="2">Microsome membrane</location>
        <topology evidence="2">Peripheral membrane protein</topology>
    </subcellularLocation>
</comment>
<evidence type="ECO:0000256" key="13">
    <source>
        <dbReference type="PIRSR" id="PIRSR602401-1"/>
    </source>
</evidence>